<reference evidence="1 2" key="1">
    <citation type="submission" date="2017-05" db="EMBL/GenBank/DDBJ databases">
        <authorList>
            <person name="Varghese N."/>
            <person name="Submissions S."/>
        </authorList>
    </citation>
    <scope>NUCLEOTIDE SEQUENCE [LARGE SCALE GENOMIC DNA]</scope>
    <source>
        <strain evidence="1 2">DSM 19036</strain>
    </source>
</reference>
<evidence type="ECO:0008006" key="3">
    <source>
        <dbReference type="Google" id="ProtNLM"/>
    </source>
</evidence>
<evidence type="ECO:0000313" key="1">
    <source>
        <dbReference type="EMBL" id="SMO63850.1"/>
    </source>
</evidence>
<proteinExistence type="predicted"/>
<keyword evidence="2" id="KW-1185">Reference proteome</keyword>
<protein>
    <recommendedName>
        <fullName evidence="3">Outer membrane protein beta-barrel domain-containing protein</fullName>
    </recommendedName>
</protein>
<evidence type="ECO:0000313" key="2">
    <source>
        <dbReference type="Proteomes" id="UP000320300"/>
    </source>
</evidence>
<dbReference type="AlphaFoldDB" id="A0A521CYU3"/>
<sequence>MSGFGFSFPIGGSSDFMRPKFSTTIGANIGLGQGNGHGGVFLYPKFSLHVFGYDNAQTDQEFNYQLEKGRSTTYLLTVGVGYRKIIHNVAFYGFVNGGGGFILTPRLAVNQATNIAVLNNKTNHMGIIEPGAGIEYNIGGANLFMETSYMHGLGDVGGRPFNAIPLTIGIKPNLSRLFNKKKS</sequence>
<dbReference type="Proteomes" id="UP000320300">
    <property type="component" value="Unassembled WGS sequence"/>
</dbReference>
<organism evidence="1 2">
    <name type="scientific">Pedobacter westerhofensis</name>
    <dbReference type="NCBI Taxonomy" id="425512"/>
    <lineage>
        <taxon>Bacteria</taxon>
        <taxon>Pseudomonadati</taxon>
        <taxon>Bacteroidota</taxon>
        <taxon>Sphingobacteriia</taxon>
        <taxon>Sphingobacteriales</taxon>
        <taxon>Sphingobacteriaceae</taxon>
        <taxon>Pedobacter</taxon>
    </lineage>
</organism>
<name>A0A521CYU3_9SPHI</name>
<gene>
    <name evidence="1" type="ORF">SAMN06265348_104263</name>
</gene>
<accession>A0A521CYU3</accession>
<dbReference type="EMBL" id="FXTN01000004">
    <property type="protein sequence ID" value="SMO63850.1"/>
    <property type="molecule type" value="Genomic_DNA"/>
</dbReference>